<dbReference type="RefSeq" id="WP_153524408.1">
    <property type="nucleotide sequence ID" value="NZ_JBEPDZ010000038.1"/>
</dbReference>
<reference evidence="1 2" key="1">
    <citation type="submission" date="2019-05" db="EMBL/GenBank/DDBJ databases">
        <title>Comparative genomics and metabolomics analyses of clavulanic acid producing Streptomyces species provides insight into specialized metabolism and evolution of beta-lactam biosynthetic gene clusters.</title>
        <authorList>
            <person name="Moore M.A."/>
            <person name="Cruz-Morales P."/>
            <person name="Barona Gomez F."/>
            <person name="Kapil T."/>
        </authorList>
    </citation>
    <scope>NUCLEOTIDE SEQUENCE [LARGE SCALE GENOMIC DNA]</scope>
    <source>
        <strain evidence="1 2">NRRL 5741</strain>
    </source>
</reference>
<gene>
    <name evidence="1" type="ORF">FF041_22400</name>
</gene>
<dbReference type="Proteomes" id="UP000419138">
    <property type="component" value="Unassembled WGS sequence"/>
</dbReference>
<evidence type="ECO:0000313" key="1">
    <source>
        <dbReference type="EMBL" id="MQT02838.1"/>
    </source>
</evidence>
<name>A0A646KLA6_STRJU</name>
<organism evidence="1 2">
    <name type="scientific">Streptomyces jumonjinensis</name>
    <dbReference type="NCBI Taxonomy" id="1945"/>
    <lineage>
        <taxon>Bacteria</taxon>
        <taxon>Bacillati</taxon>
        <taxon>Actinomycetota</taxon>
        <taxon>Actinomycetes</taxon>
        <taxon>Kitasatosporales</taxon>
        <taxon>Streptomycetaceae</taxon>
        <taxon>Streptomyces</taxon>
    </lineage>
</organism>
<keyword evidence="2" id="KW-1185">Reference proteome</keyword>
<accession>A0A646KLA6</accession>
<comment type="caution">
    <text evidence="1">The sequence shown here is derived from an EMBL/GenBank/DDBJ whole genome shotgun (WGS) entry which is preliminary data.</text>
</comment>
<dbReference type="AlphaFoldDB" id="A0A646KLA6"/>
<evidence type="ECO:0000313" key="2">
    <source>
        <dbReference type="Proteomes" id="UP000419138"/>
    </source>
</evidence>
<proteinExistence type="predicted"/>
<sequence>MQLGATIGVTALLAGAAINASTHAAIDRGALLLWLARKAKKTGYIEHCQALRRDDAPDNVHPLQKL</sequence>
<protein>
    <submittedName>
        <fullName evidence="1">Uncharacterized protein</fullName>
    </submittedName>
</protein>
<dbReference type="EMBL" id="VCLA01000157">
    <property type="protein sequence ID" value="MQT02838.1"/>
    <property type="molecule type" value="Genomic_DNA"/>
</dbReference>